<dbReference type="InterPro" id="IPR056947">
    <property type="entry name" value="Pepco_dom"/>
</dbReference>
<organism evidence="2 3">
    <name type="scientific">Leptolyngbya cf. ectocarpi LEGE 11479</name>
    <dbReference type="NCBI Taxonomy" id="1828722"/>
    <lineage>
        <taxon>Bacteria</taxon>
        <taxon>Bacillati</taxon>
        <taxon>Cyanobacteriota</taxon>
        <taxon>Cyanophyceae</taxon>
        <taxon>Leptolyngbyales</taxon>
        <taxon>Leptolyngbyaceae</taxon>
        <taxon>Leptolyngbya group</taxon>
        <taxon>Leptolyngbya</taxon>
    </lineage>
</organism>
<gene>
    <name evidence="2" type="ORF">IQ260_01490</name>
</gene>
<protein>
    <recommendedName>
        <fullName evidence="1">Pepco domain-containing protein</fullName>
    </recommendedName>
</protein>
<keyword evidence="3" id="KW-1185">Reference proteome</keyword>
<evidence type="ECO:0000313" key="2">
    <source>
        <dbReference type="EMBL" id="MBE9065319.1"/>
    </source>
</evidence>
<dbReference type="AlphaFoldDB" id="A0A928WXN6"/>
<dbReference type="RefSeq" id="WP_193990178.1">
    <property type="nucleotide sequence ID" value="NZ_JADEXP010000005.1"/>
</dbReference>
<dbReference type="Proteomes" id="UP000615026">
    <property type="component" value="Unassembled WGS sequence"/>
</dbReference>
<comment type="caution">
    <text evidence="2">The sequence shown here is derived from an EMBL/GenBank/DDBJ whole genome shotgun (WGS) entry which is preliminary data.</text>
</comment>
<dbReference type="Pfam" id="PF24393">
    <property type="entry name" value="Pepco"/>
    <property type="match status" value="1"/>
</dbReference>
<accession>A0A928WXN6</accession>
<reference evidence="2" key="1">
    <citation type="submission" date="2020-10" db="EMBL/GenBank/DDBJ databases">
        <authorList>
            <person name="Castelo-Branco R."/>
            <person name="Eusebio N."/>
            <person name="Adriana R."/>
            <person name="Vieira A."/>
            <person name="Brugerolle De Fraissinette N."/>
            <person name="Rezende De Castro R."/>
            <person name="Schneider M.P."/>
            <person name="Vasconcelos V."/>
            <person name="Leao P.N."/>
        </authorList>
    </citation>
    <scope>NUCLEOTIDE SEQUENCE</scope>
    <source>
        <strain evidence="2">LEGE 11479</strain>
    </source>
</reference>
<proteinExistence type="predicted"/>
<sequence>MDTIPFLVSLPDDDEPVKGLFSVETAIAVRDLPTDLLRKNLSSVCQGMASMLSDVQELGRFRLKEVTVQVEVTAEGGIELVGTAKLGGTGAITLTFSE</sequence>
<feature type="domain" description="Pepco" evidence="1">
    <location>
        <begin position="23"/>
        <end position="96"/>
    </location>
</feature>
<name>A0A928WXN6_LEPEC</name>
<evidence type="ECO:0000313" key="3">
    <source>
        <dbReference type="Proteomes" id="UP000615026"/>
    </source>
</evidence>
<evidence type="ECO:0000259" key="1">
    <source>
        <dbReference type="Pfam" id="PF24393"/>
    </source>
</evidence>
<dbReference type="EMBL" id="JADEXP010000005">
    <property type="protein sequence ID" value="MBE9065319.1"/>
    <property type="molecule type" value="Genomic_DNA"/>
</dbReference>